<reference evidence="3" key="2">
    <citation type="submission" date="2020-07" db="EMBL/GenBank/DDBJ databases">
        <authorList>
            <person name="Pettersson B.M.F."/>
            <person name="Behra P.R.K."/>
            <person name="Ramesh M."/>
            <person name="Das S."/>
            <person name="Dasgupta S."/>
            <person name="Kirsebom L.A."/>
        </authorList>
    </citation>
    <scope>NUCLEOTIDE SEQUENCE</scope>
    <source>
        <strain evidence="3">DSM 45439</strain>
    </source>
</reference>
<gene>
    <name evidence="4" type="ORF">BST19_27735</name>
    <name evidence="3" type="ORF">H7I91_23280</name>
</gene>
<evidence type="ECO:0000313" key="6">
    <source>
        <dbReference type="Proteomes" id="UP001207588"/>
    </source>
</evidence>
<evidence type="ECO:0008006" key="7">
    <source>
        <dbReference type="Google" id="ProtNLM"/>
    </source>
</evidence>
<dbReference type="EMBL" id="MVHL01000127">
    <property type="protein sequence ID" value="ORA40578.1"/>
    <property type="molecule type" value="Genomic_DNA"/>
</dbReference>
<name>A0AAW5SBN8_MYCBC</name>
<evidence type="ECO:0000256" key="2">
    <source>
        <dbReference type="SAM" id="MobiDB-lite"/>
    </source>
</evidence>
<proteinExistence type="predicted"/>
<protein>
    <recommendedName>
        <fullName evidence="7">ESX-1 secretion-associated protein EspA/EspE-like domain-containing protein</fullName>
    </recommendedName>
</protein>
<dbReference type="Proteomes" id="UP000192293">
    <property type="component" value="Unassembled WGS sequence"/>
</dbReference>
<organism evidence="3 6">
    <name type="scientific">Mycobacterium bouchedurhonense</name>
    <dbReference type="NCBI Taxonomy" id="701041"/>
    <lineage>
        <taxon>Bacteria</taxon>
        <taxon>Bacillati</taxon>
        <taxon>Actinomycetota</taxon>
        <taxon>Actinomycetes</taxon>
        <taxon>Mycobacteriales</taxon>
        <taxon>Mycobacteriaceae</taxon>
        <taxon>Mycobacterium</taxon>
        <taxon>Mycobacterium avium complex (MAC)</taxon>
    </lineage>
</organism>
<sequence>MSDAEHLVDAHLAAARRVLGTGAGPTEWATPNQTGSPASPNWDGETAERARTATQHLENLRDELHQARSTAATVFAEASTISRDAHSALEAIETAWANDKATLKPMADSAFGKGALLQAGIARINEAHNVVATAAARFAEAAQRLPEVPRTALAVAAGQVALEPPAGYIIWCTPASLVPGFICEFLQSDGSIIWRHSPIDITGGMP</sequence>
<feature type="compositionally biased region" description="Polar residues" evidence="2">
    <location>
        <begin position="29"/>
        <end position="39"/>
    </location>
</feature>
<dbReference type="AlphaFoldDB" id="A0AAW5SBN8"/>
<keyword evidence="5" id="KW-1185">Reference proteome</keyword>
<keyword evidence="1" id="KW-0175">Coiled coil</keyword>
<evidence type="ECO:0000313" key="3">
    <source>
        <dbReference type="EMBL" id="MCV6992157.1"/>
    </source>
</evidence>
<accession>A0AAW5SBN8</accession>
<feature type="region of interest" description="Disordered" evidence="2">
    <location>
        <begin position="22"/>
        <end position="46"/>
    </location>
</feature>
<evidence type="ECO:0000313" key="4">
    <source>
        <dbReference type="EMBL" id="ORA40578.1"/>
    </source>
</evidence>
<feature type="coiled-coil region" evidence="1">
    <location>
        <begin position="50"/>
        <end position="77"/>
    </location>
</feature>
<dbReference type="Proteomes" id="UP001207588">
    <property type="component" value="Unassembled WGS sequence"/>
</dbReference>
<dbReference type="EMBL" id="JACKTG010000083">
    <property type="protein sequence ID" value="MCV6992157.1"/>
    <property type="molecule type" value="Genomic_DNA"/>
</dbReference>
<reference evidence="3" key="3">
    <citation type="journal article" date="2022" name="BMC Genomics">
        <title>Comparative genome analysis of mycobacteria focusing on tRNA and non-coding RNA.</title>
        <authorList>
            <person name="Behra P.R.K."/>
            <person name="Pettersson B.M.F."/>
            <person name="Ramesh M."/>
            <person name="Das S."/>
            <person name="Dasgupta S."/>
            <person name="Kirsebom L.A."/>
        </authorList>
    </citation>
    <scope>NUCLEOTIDE SEQUENCE</scope>
    <source>
        <strain evidence="3">DSM 45439</strain>
    </source>
</reference>
<comment type="caution">
    <text evidence="3">The sequence shown here is derived from an EMBL/GenBank/DDBJ whole genome shotgun (WGS) entry which is preliminary data.</text>
</comment>
<evidence type="ECO:0000256" key="1">
    <source>
        <dbReference type="SAM" id="Coils"/>
    </source>
</evidence>
<dbReference type="RefSeq" id="WP_063967129.1">
    <property type="nucleotide sequence ID" value="NZ_JACKTG010000083.1"/>
</dbReference>
<evidence type="ECO:0000313" key="5">
    <source>
        <dbReference type="Proteomes" id="UP000192293"/>
    </source>
</evidence>
<reference evidence="4 5" key="1">
    <citation type="submission" date="2017-02" db="EMBL/GenBank/DDBJ databases">
        <title>The new phylogeny of genus Mycobacterium.</title>
        <authorList>
            <person name="Tortoli E."/>
            <person name="Trovato A."/>
            <person name="Cirillo D.M."/>
        </authorList>
    </citation>
    <scope>NUCLEOTIDE SEQUENCE [LARGE SCALE GENOMIC DNA]</scope>
    <source>
        <strain evidence="4 5">DSM 45439</strain>
    </source>
</reference>